<dbReference type="Proteomes" id="UP000811246">
    <property type="component" value="Chromosome 10"/>
</dbReference>
<organism evidence="1 2">
    <name type="scientific">Carya illinoinensis</name>
    <name type="common">Pecan</name>
    <dbReference type="NCBI Taxonomy" id="32201"/>
    <lineage>
        <taxon>Eukaryota</taxon>
        <taxon>Viridiplantae</taxon>
        <taxon>Streptophyta</taxon>
        <taxon>Embryophyta</taxon>
        <taxon>Tracheophyta</taxon>
        <taxon>Spermatophyta</taxon>
        <taxon>Magnoliopsida</taxon>
        <taxon>eudicotyledons</taxon>
        <taxon>Gunneridae</taxon>
        <taxon>Pentapetalae</taxon>
        <taxon>rosids</taxon>
        <taxon>fabids</taxon>
        <taxon>Fagales</taxon>
        <taxon>Juglandaceae</taxon>
        <taxon>Carya</taxon>
    </lineage>
</organism>
<accession>A0A922J305</accession>
<reference evidence="1" key="1">
    <citation type="submission" date="2021-01" db="EMBL/GenBank/DDBJ databases">
        <authorList>
            <person name="Lovell J.T."/>
            <person name="Bentley N."/>
            <person name="Bhattarai G."/>
            <person name="Jenkins J.W."/>
            <person name="Sreedasyam A."/>
            <person name="Alarcon Y."/>
            <person name="Bock C."/>
            <person name="Boston L."/>
            <person name="Carlson J."/>
            <person name="Cervantes K."/>
            <person name="Clermont K."/>
            <person name="Krom N."/>
            <person name="Kubenka K."/>
            <person name="Mamidi S."/>
            <person name="Mattison C."/>
            <person name="Monteros M."/>
            <person name="Pisani C."/>
            <person name="Plott C."/>
            <person name="Rajasekar S."/>
            <person name="Rhein H.S."/>
            <person name="Rohla C."/>
            <person name="Song M."/>
            <person name="Hilaire R.S."/>
            <person name="Shu S."/>
            <person name="Wells L."/>
            <person name="Wang X."/>
            <person name="Webber J."/>
            <person name="Heerema R.J."/>
            <person name="Klein P."/>
            <person name="Conner P."/>
            <person name="Grauke L."/>
            <person name="Grimwood J."/>
            <person name="Schmutz J."/>
            <person name="Randall J.J."/>
        </authorList>
    </citation>
    <scope>NUCLEOTIDE SEQUENCE</scope>
    <source>
        <tissue evidence="1">Leaf</tissue>
    </source>
</reference>
<proteinExistence type="predicted"/>
<name>A0A922J305_CARIL</name>
<dbReference type="EMBL" id="CM031834">
    <property type="protein sequence ID" value="KAG6692631.1"/>
    <property type="molecule type" value="Genomic_DNA"/>
</dbReference>
<dbReference type="AlphaFoldDB" id="A0A922J305"/>
<gene>
    <name evidence="1" type="ORF">I3842_10G124300</name>
</gene>
<protein>
    <submittedName>
        <fullName evidence="1">Uncharacterized protein</fullName>
    </submittedName>
</protein>
<evidence type="ECO:0000313" key="1">
    <source>
        <dbReference type="EMBL" id="KAG6692631.1"/>
    </source>
</evidence>
<sequence>MQKPKLLDSGNFLCHIYMKFFIGFIRITRGVLDAHSLCPKTWQYAFSLSTNHSGILVP</sequence>
<evidence type="ECO:0000313" key="2">
    <source>
        <dbReference type="Proteomes" id="UP000811246"/>
    </source>
</evidence>
<comment type="caution">
    <text evidence="1">The sequence shown here is derived from an EMBL/GenBank/DDBJ whole genome shotgun (WGS) entry which is preliminary data.</text>
</comment>